<evidence type="ECO:0000313" key="2">
    <source>
        <dbReference type="Proteomes" id="UP000714275"/>
    </source>
</evidence>
<dbReference type="Proteomes" id="UP000714275">
    <property type="component" value="Unassembled WGS sequence"/>
</dbReference>
<dbReference type="OrthoDB" id="3357985at2759"/>
<evidence type="ECO:0008006" key="3">
    <source>
        <dbReference type="Google" id="ProtNLM"/>
    </source>
</evidence>
<sequence>MSEIQKTSTARAPFNNPDHDIVLCSVDGVDFHNFKFILSLVSPISKDMFTLPQNESLAEPAVPIIPVTEHSTILYPLLLLSYPTAGADPTFDIIDDTRAVMDECGVCNDTCFKM</sequence>
<accession>A0A9P6ZIW5</accession>
<organism evidence="1 2">
    <name type="scientific">Suillus placidus</name>
    <dbReference type="NCBI Taxonomy" id="48579"/>
    <lineage>
        <taxon>Eukaryota</taxon>
        <taxon>Fungi</taxon>
        <taxon>Dikarya</taxon>
        <taxon>Basidiomycota</taxon>
        <taxon>Agaricomycotina</taxon>
        <taxon>Agaricomycetes</taxon>
        <taxon>Agaricomycetidae</taxon>
        <taxon>Boletales</taxon>
        <taxon>Suillineae</taxon>
        <taxon>Suillaceae</taxon>
        <taxon>Suillus</taxon>
    </lineage>
</organism>
<comment type="caution">
    <text evidence="1">The sequence shown here is derived from an EMBL/GenBank/DDBJ whole genome shotgun (WGS) entry which is preliminary data.</text>
</comment>
<evidence type="ECO:0000313" key="1">
    <source>
        <dbReference type="EMBL" id="KAG1767151.1"/>
    </source>
</evidence>
<proteinExistence type="predicted"/>
<gene>
    <name evidence="1" type="ORF">EV702DRAFT_1255073</name>
</gene>
<dbReference type="EMBL" id="JABBWD010000089">
    <property type="protein sequence ID" value="KAG1767151.1"/>
    <property type="molecule type" value="Genomic_DNA"/>
</dbReference>
<reference evidence="1" key="1">
    <citation type="journal article" date="2020" name="New Phytol.">
        <title>Comparative genomics reveals dynamic genome evolution in host specialist ectomycorrhizal fungi.</title>
        <authorList>
            <person name="Lofgren L.A."/>
            <person name="Nguyen N.H."/>
            <person name="Vilgalys R."/>
            <person name="Ruytinx J."/>
            <person name="Liao H.L."/>
            <person name="Branco S."/>
            <person name="Kuo A."/>
            <person name="LaButti K."/>
            <person name="Lipzen A."/>
            <person name="Andreopoulos W."/>
            <person name="Pangilinan J."/>
            <person name="Riley R."/>
            <person name="Hundley H."/>
            <person name="Na H."/>
            <person name="Barry K."/>
            <person name="Grigoriev I.V."/>
            <person name="Stajich J.E."/>
            <person name="Kennedy P.G."/>
        </authorList>
    </citation>
    <scope>NUCLEOTIDE SEQUENCE</scope>
    <source>
        <strain evidence="1">DOB743</strain>
    </source>
</reference>
<name>A0A9P6ZIW5_9AGAM</name>
<protein>
    <recommendedName>
        <fullName evidence="3">BTB domain-containing protein</fullName>
    </recommendedName>
</protein>
<dbReference type="AlphaFoldDB" id="A0A9P6ZIW5"/>
<keyword evidence="2" id="KW-1185">Reference proteome</keyword>